<sequence length="730" mass="82209">CAGEASSRNSKFLKGDGAYKVAHILPLWYKSPEGSSDSPSELFNLNIDYTKLESAKATLTSFAAQIVLEKMRLERNHAVHPRGRLKENQPLTWSFIYMLASPQQTGNVIAVRSKRPQKYVMVNCLSLINFSSRQSARLVPAGRSVFWFTTGAQQKIFRAGSREGLSLSYTATYQMLAGLASVELEALAELGRSHTSAPVFHTDNVQLRLKRRDLRSWREDGALIGIAGTAVEMIGFNADALDLNKKLIYRSQSKRAELTVYNFLDLLDEDHLERVCTLQFLQTLVTYIPELKTLQSQIDTLRHTSASELDGGIAQLRLSPQKSKVRPAATSAKDEGKTAELAAALDDFLSQMGQKPGDYIRRLVLVGGDGLTYEKVVNLQEVMQLSEDPLENKALLQPFLQIWHTEWTDQSRIYGVHWDDLLTHDPSKISHSAGKMPRKAPFAHGKVDYYAATDLAYLILDTRILDCWRIYFETDNLWSYFSQAAEQGSLPTFESLYASARTLHRRHSSLNAYHRLMTGDFANEPEEFKPVLAKNTQAGNSCWRDSSFCGDMVLAHSGRCIHDLMLSREVATAEAEGDPGRIYEILKIWLFTFAGSSHSKYTTYLLEFICDLEWESSPELAAIIKKNLLCNLRGHANSWQAGDIMQEHNNRDLVTILEHAGQEWDAHFARRVISPNIARMAEIKKAWGEGLGLEVPSGQHTSPHTRAEVRRLMEAYKVSELHCFCPGRAF</sequence>
<reference evidence="1" key="2">
    <citation type="journal article" date="2022" name="New Phytol.">
        <title>Evolutionary transition to the ectomycorrhizal habit in the genomes of a hyperdiverse lineage of mushroom-forming fungi.</title>
        <authorList>
            <person name="Looney B."/>
            <person name="Miyauchi S."/>
            <person name="Morin E."/>
            <person name="Drula E."/>
            <person name="Courty P.E."/>
            <person name="Kohler A."/>
            <person name="Kuo A."/>
            <person name="LaButti K."/>
            <person name="Pangilinan J."/>
            <person name="Lipzen A."/>
            <person name="Riley R."/>
            <person name="Andreopoulos W."/>
            <person name="He G."/>
            <person name="Johnson J."/>
            <person name="Nolan M."/>
            <person name="Tritt A."/>
            <person name="Barry K.W."/>
            <person name="Grigoriev I.V."/>
            <person name="Nagy L.G."/>
            <person name="Hibbett D."/>
            <person name="Henrissat B."/>
            <person name="Matheny P.B."/>
            <person name="Labbe J."/>
            <person name="Martin F.M."/>
        </authorList>
    </citation>
    <scope>NUCLEOTIDE SEQUENCE</scope>
    <source>
        <strain evidence="1">EC-137</strain>
    </source>
</reference>
<proteinExistence type="predicted"/>
<feature type="non-terminal residue" evidence="1">
    <location>
        <position position="1"/>
    </location>
</feature>
<dbReference type="EMBL" id="MU273799">
    <property type="protein sequence ID" value="KAI0028054.1"/>
    <property type="molecule type" value="Genomic_DNA"/>
</dbReference>
<gene>
    <name evidence="1" type="ORF">K488DRAFT_28312</name>
</gene>
<evidence type="ECO:0000313" key="1">
    <source>
        <dbReference type="EMBL" id="KAI0028054.1"/>
    </source>
</evidence>
<reference evidence="1" key="1">
    <citation type="submission" date="2021-02" db="EMBL/GenBank/DDBJ databases">
        <authorList>
            <consortium name="DOE Joint Genome Institute"/>
            <person name="Ahrendt S."/>
            <person name="Looney B.P."/>
            <person name="Miyauchi S."/>
            <person name="Morin E."/>
            <person name="Drula E."/>
            <person name="Courty P.E."/>
            <person name="Chicoki N."/>
            <person name="Fauchery L."/>
            <person name="Kohler A."/>
            <person name="Kuo A."/>
            <person name="Labutti K."/>
            <person name="Pangilinan J."/>
            <person name="Lipzen A."/>
            <person name="Riley R."/>
            <person name="Andreopoulos W."/>
            <person name="He G."/>
            <person name="Johnson J."/>
            <person name="Barry K.W."/>
            <person name="Grigoriev I.V."/>
            <person name="Nagy L."/>
            <person name="Hibbett D."/>
            <person name="Henrissat B."/>
            <person name="Matheny P.B."/>
            <person name="Labbe J."/>
            <person name="Martin F."/>
        </authorList>
    </citation>
    <scope>NUCLEOTIDE SEQUENCE</scope>
    <source>
        <strain evidence="1">EC-137</strain>
    </source>
</reference>
<comment type="caution">
    <text evidence="1">The sequence shown here is derived from an EMBL/GenBank/DDBJ whole genome shotgun (WGS) entry which is preliminary data.</text>
</comment>
<feature type="non-terminal residue" evidence="1">
    <location>
        <position position="730"/>
    </location>
</feature>
<accession>A0ACB8Q8B8</accession>
<keyword evidence="2" id="KW-1185">Reference proteome</keyword>
<protein>
    <submittedName>
        <fullName evidence="1">Uncharacterized protein</fullName>
    </submittedName>
</protein>
<name>A0ACB8Q8B8_9AGAM</name>
<organism evidence="1 2">
    <name type="scientific">Vararia minispora EC-137</name>
    <dbReference type="NCBI Taxonomy" id="1314806"/>
    <lineage>
        <taxon>Eukaryota</taxon>
        <taxon>Fungi</taxon>
        <taxon>Dikarya</taxon>
        <taxon>Basidiomycota</taxon>
        <taxon>Agaricomycotina</taxon>
        <taxon>Agaricomycetes</taxon>
        <taxon>Russulales</taxon>
        <taxon>Lachnocladiaceae</taxon>
        <taxon>Vararia</taxon>
    </lineage>
</organism>
<evidence type="ECO:0000313" key="2">
    <source>
        <dbReference type="Proteomes" id="UP000814128"/>
    </source>
</evidence>
<dbReference type="Proteomes" id="UP000814128">
    <property type="component" value="Unassembled WGS sequence"/>
</dbReference>